<keyword evidence="1" id="KW-1133">Transmembrane helix</keyword>
<feature type="transmembrane region" description="Helical" evidence="1">
    <location>
        <begin position="66"/>
        <end position="86"/>
    </location>
</feature>
<feature type="transmembrane region" description="Helical" evidence="1">
    <location>
        <begin position="234"/>
        <end position="260"/>
    </location>
</feature>
<gene>
    <name evidence="2" type="ORF">J2T55_001707</name>
</gene>
<feature type="transmembrane region" description="Helical" evidence="1">
    <location>
        <begin position="131"/>
        <end position="152"/>
    </location>
</feature>
<dbReference type="PANTHER" id="PTHR40400:SF1">
    <property type="entry name" value="SLR1512 PROTEIN"/>
    <property type="match status" value="1"/>
</dbReference>
<feature type="transmembrane region" description="Helical" evidence="1">
    <location>
        <begin position="295"/>
        <end position="316"/>
    </location>
</feature>
<dbReference type="RefSeq" id="WP_259055615.1">
    <property type="nucleotide sequence ID" value="NZ_JANUCT010000010.1"/>
</dbReference>
<evidence type="ECO:0000313" key="3">
    <source>
        <dbReference type="Proteomes" id="UP001204445"/>
    </source>
</evidence>
<feature type="transmembrane region" description="Helical" evidence="1">
    <location>
        <begin position="6"/>
        <end position="27"/>
    </location>
</feature>
<accession>A0AAE3HLX9</accession>
<keyword evidence="1" id="KW-0472">Membrane</keyword>
<feature type="transmembrane region" description="Helical" evidence="1">
    <location>
        <begin position="172"/>
        <end position="190"/>
    </location>
</feature>
<feature type="transmembrane region" description="Helical" evidence="1">
    <location>
        <begin position="98"/>
        <end position="119"/>
    </location>
</feature>
<dbReference type="AlphaFoldDB" id="A0AAE3HLX9"/>
<dbReference type="EMBL" id="JANUCT010000010">
    <property type="protein sequence ID" value="MCS3903678.1"/>
    <property type="molecule type" value="Genomic_DNA"/>
</dbReference>
<evidence type="ECO:0000256" key="1">
    <source>
        <dbReference type="SAM" id="Phobius"/>
    </source>
</evidence>
<sequence>MQLDLFLSNLLNPPVLFFFLGMAAVLCRSDLEIPNAITKALSLYLLFAIGFKGGHALNQSGLSVEVIVTLLTAIVLSAIVPFYAYWLLRRRLGVADAAAIAATYGSISAVTFITASAYLDKVGVDYSGYLVAAMALMESPAIIIGVMLYRRYRDSTGDEGNTSDWGELFRDAFFNGSVFLILGSMVIGALTGDKGMTALKPFTVELFTGVLCLFLLDMGLVAARRLSDLLRGGWFLGGFSILLPLFNALLAVVLAALIGLSEGDALMLMVLAASASYIAVPAAMRLAIPDANPSLYVPMSLAITFPFNITFGIPLYHMLVKTLW</sequence>
<dbReference type="Pfam" id="PF05982">
    <property type="entry name" value="Sbt_1"/>
    <property type="match status" value="1"/>
</dbReference>
<feature type="transmembrane region" description="Helical" evidence="1">
    <location>
        <begin position="36"/>
        <end position="54"/>
    </location>
</feature>
<feature type="transmembrane region" description="Helical" evidence="1">
    <location>
        <begin position="266"/>
        <end position="288"/>
    </location>
</feature>
<dbReference type="InterPro" id="IPR010293">
    <property type="entry name" value="Sbt_1"/>
</dbReference>
<comment type="caution">
    <text evidence="2">The sequence shown here is derived from an EMBL/GenBank/DDBJ whole genome shotgun (WGS) entry which is preliminary data.</text>
</comment>
<dbReference type="Proteomes" id="UP001204445">
    <property type="component" value="Unassembled WGS sequence"/>
</dbReference>
<evidence type="ECO:0000313" key="2">
    <source>
        <dbReference type="EMBL" id="MCS3903678.1"/>
    </source>
</evidence>
<name>A0AAE3HLX9_9GAMM</name>
<dbReference type="PANTHER" id="PTHR40400">
    <property type="entry name" value="SLR1512 PROTEIN"/>
    <property type="match status" value="1"/>
</dbReference>
<keyword evidence="3" id="KW-1185">Reference proteome</keyword>
<reference evidence="2" key="1">
    <citation type="submission" date="2022-08" db="EMBL/GenBank/DDBJ databases">
        <title>Genomic Encyclopedia of Type Strains, Phase III (KMG-III): the genomes of soil and plant-associated and newly described type strains.</title>
        <authorList>
            <person name="Whitman W."/>
        </authorList>
    </citation>
    <scope>NUCLEOTIDE SEQUENCE</scope>
    <source>
        <strain evidence="2">HMT 1</strain>
    </source>
</reference>
<protein>
    <recommendedName>
        <fullName evidence="4">Sodium-dependent bicarbonate transport family permease</fullName>
    </recommendedName>
</protein>
<keyword evidence="1" id="KW-0812">Transmembrane</keyword>
<proteinExistence type="predicted"/>
<feature type="transmembrane region" description="Helical" evidence="1">
    <location>
        <begin position="202"/>
        <end position="222"/>
    </location>
</feature>
<organism evidence="2 3">
    <name type="scientific">Methylohalomonas lacus</name>
    <dbReference type="NCBI Taxonomy" id="398773"/>
    <lineage>
        <taxon>Bacteria</taxon>
        <taxon>Pseudomonadati</taxon>
        <taxon>Pseudomonadota</taxon>
        <taxon>Gammaproteobacteria</taxon>
        <taxon>Methylohalomonadales</taxon>
        <taxon>Methylohalomonadaceae</taxon>
        <taxon>Methylohalomonas</taxon>
    </lineage>
</organism>
<evidence type="ECO:0008006" key="4">
    <source>
        <dbReference type="Google" id="ProtNLM"/>
    </source>
</evidence>